<dbReference type="InterPro" id="IPR052701">
    <property type="entry name" value="GAG_Ulvan_Degrading_Sulfatases"/>
</dbReference>
<dbReference type="Gene3D" id="3.40.720.10">
    <property type="entry name" value="Alkaline Phosphatase, subunit A"/>
    <property type="match status" value="1"/>
</dbReference>
<evidence type="ECO:0000256" key="4">
    <source>
        <dbReference type="SAM" id="SignalP"/>
    </source>
</evidence>
<dbReference type="InterPro" id="IPR032506">
    <property type="entry name" value="SGSH_C"/>
</dbReference>
<sequence length="499" mass="55056">MKNRKTVVIALLLCGLTAACQPPAQKNAETANAERPNILFLFADDWGWPNAGVYGDSIIRTPTFDSLAGAGMLFTNAFCTPSCSPSRASILTGQYPHRLEAGSQLWGTLPKKFPTYTALLEKAGYYTGLYGKGYGPGNVQAGGYAHNPAGKNFKSFAAFLDSLKPGQPFCFWYGAHDPHRPYVKGNGKKHPSVPGSSDNKAVQVPPYLPNTPEVRKDLQDYYFEVERFDRNCGEILALLRKKGLLKNTLVVMSGDNGKPFPRSKANLYEEGTRVPLVVVWDGRIKSGSISETLVSLADLAPTFLAAAGLPAPEAMTAESLLPLLEGRPSAGKDRHLIYLERERHAYVRKGNAGYPSRAVRSSRFLYIRNFEPDRWPAGDPERVASVGSFGDCDASPSKDFILSHRSLRPADSLPTYFALAFGKRPAEELYDLRGDPYQLHNVAADKSYRDSLSYYRHALDQWMRETADPRAKDPHADVFDHYPYFGPEHSAQPKNAGGK</sequence>
<evidence type="ECO:0000259" key="6">
    <source>
        <dbReference type="Pfam" id="PF16347"/>
    </source>
</evidence>
<dbReference type="PANTHER" id="PTHR43751">
    <property type="entry name" value="SULFATASE"/>
    <property type="match status" value="1"/>
</dbReference>
<comment type="caution">
    <text evidence="7">The sequence shown here is derived from an EMBL/GenBank/DDBJ whole genome shotgun (WGS) entry which is preliminary data.</text>
</comment>
<keyword evidence="8" id="KW-1185">Reference proteome</keyword>
<dbReference type="InterPro" id="IPR000917">
    <property type="entry name" value="Sulfatase_N"/>
</dbReference>
<evidence type="ECO:0000256" key="3">
    <source>
        <dbReference type="SAM" id="MobiDB-lite"/>
    </source>
</evidence>
<keyword evidence="2" id="KW-0378">Hydrolase</keyword>
<feature type="chain" id="PRO_5045117267" evidence="4">
    <location>
        <begin position="21"/>
        <end position="499"/>
    </location>
</feature>
<dbReference type="Pfam" id="PF00884">
    <property type="entry name" value="Sulfatase"/>
    <property type="match status" value="1"/>
</dbReference>
<organism evidence="7 8">
    <name type="scientific">Compostibacter hankyongensis</name>
    <dbReference type="NCBI Taxonomy" id="1007089"/>
    <lineage>
        <taxon>Bacteria</taxon>
        <taxon>Pseudomonadati</taxon>
        <taxon>Bacteroidota</taxon>
        <taxon>Chitinophagia</taxon>
        <taxon>Chitinophagales</taxon>
        <taxon>Chitinophagaceae</taxon>
        <taxon>Compostibacter</taxon>
    </lineage>
</organism>
<gene>
    <name evidence="7" type="ORF">GCM10023143_26880</name>
</gene>
<evidence type="ECO:0000256" key="2">
    <source>
        <dbReference type="ARBA" id="ARBA00022801"/>
    </source>
</evidence>
<dbReference type="InterPro" id="IPR024607">
    <property type="entry name" value="Sulfatase_CS"/>
</dbReference>
<dbReference type="PANTHER" id="PTHR43751:SF1">
    <property type="entry name" value="SULFATASE ATSG-RELATED"/>
    <property type="match status" value="1"/>
</dbReference>
<name>A0ABP8G1K6_9BACT</name>
<evidence type="ECO:0000313" key="8">
    <source>
        <dbReference type="Proteomes" id="UP001501207"/>
    </source>
</evidence>
<feature type="domain" description="Sulfatase N-terminal" evidence="5">
    <location>
        <begin position="36"/>
        <end position="158"/>
    </location>
</feature>
<dbReference type="CDD" id="cd16027">
    <property type="entry name" value="SGSH"/>
    <property type="match status" value="1"/>
</dbReference>
<keyword evidence="4" id="KW-0732">Signal</keyword>
<evidence type="ECO:0000313" key="7">
    <source>
        <dbReference type="EMBL" id="GAA4315481.1"/>
    </source>
</evidence>
<evidence type="ECO:0000259" key="5">
    <source>
        <dbReference type="Pfam" id="PF00884"/>
    </source>
</evidence>
<feature type="region of interest" description="Disordered" evidence="3">
    <location>
        <begin position="186"/>
        <end position="209"/>
    </location>
</feature>
<accession>A0ABP8G1K6</accession>
<dbReference type="InterPro" id="IPR017850">
    <property type="entry name" value="Alkaline_phosphatase_core_sf"/>
</dbReference>
<dbReference type="SUPFAM" id="SSF53649">
    <property type="entry name" value="Alkaline phosphatase-like"/>
    <property type="match status" value="1"/>
</dbReference>
<dbReference type="EMBL" id="BAABFN010000007">
    <property type="protein sequence ID" value="GAA4315481.1"/>
    <property type="molecule type" value="Genomic_DNA"/>
</dbReference>
<dbReference type="RefSeq" id="WP_344980166.1">
    <property type="nucleotide sequence ID" value="NZ_BAABFN010000007.1"/>
</dbReference>
<protein>
    <submittedName>
        <fullName evidence="7">Sulfatase</fullName>
    </submittedName>
</protein>
<comment type="similarity">
    <text evidence="1">Belongs to the sulfatase family.</text>
</comment>
<dbReference type="Proteomes" id="UP001501207">
    <property type="component" value="Unassembled WGS sequence"/>
</dbReference>
<dbReference type="PROSITE" id="PS51257">
    <property type="entry name" value="PROKAR_LIPOPROTEIN"/>
    <property type="match status" value="1"/>
</dbReference>
<feature type="domain" description="N-sulphoglucosamine sulphohydrolase C-terminal" evidence="6">
    <location>
        <begin position="264"/>
        <end position="369"/>
    </location>
</feature>
<feature type="signal peptide" evidence="4">
    <location>
        <begin position="1"/>
        <end position="20"/>
    </location>
</feature>
<proteinExistence type="inferred from homology"/>
<dbReference type="Pfam" id="PF16347">
    <property type="entry name" value="SGSH_C"/>
    <property type="match status" value="1"/>
</dbReference>
<reference evidence="8" key="1">
    <citation type="journal article" date="2019" name="Int. J. Syst. Evol. Microbiol.">
        <title>The Global Catalogue of Microorganisms (GCM) 10K type strain sequencing project: providing services to taxonomists for standard genome sequencing and annotation.</title>
        <authorList>
            <consortium name="The Broad Institute Genomics Platform"/>
            <consortium name="The Broad Institute Genome Sequencing Center for Infectious Disease"/>
            <person name="Wu L."/>
            <person name="Ma J."/>
        </authorList>
    </citation>
    <scope>NUCLEOTIDE SEQUENCE [LARGE SCALE GENOMIC DNA]</scope>
    <source>
        <strain evidence="8">JCM 17664</strain>
    </source>
</reference>
<dbReference type="PROSITE" id="PS00523">
    <property type="entry name" value="SULFATASE_1"/>
    <property type="match status" value="1"/>
</dbReference>
<evidence type="ECO:0000256" key="1">
    <source>
        <dbReference type="ARBA" id="ARBA00008779"/>
    </source>
</evidence>